<dbReference type="EMBL" id="DSUT01000079">
    <property type="protein sequence ID" value="HGK28088.1"/>
    <property type="molecule type" value="Genomic_DNA"/>
</dbReference>
<accession>A0A7C4CDA4</accession>
<evidence type="ECO:0000313" key="2">
    <source>
        <dbReference type="EMBL" id="HGK28088.1"/>
    </source>
</evidence>
<comment type="caution">
    <text evidence="2">The sequence shown here is derived from an EMBL/GenBank/DDBJ whole genome shotgun (WGS) entry which is preliminary data.</text>
</comment>
<feature type="compositionally biased region" description="Basic residues" evidence="1">
    <location>
        <begin position="1"/>
        <end position="11"/>
    </location>
</feature>
<protein>
    <submittedName>
        <fullName evidence="2">Uncharacterized protein</fullName>
    </submittedName>
</protein>
<proteinExistence type="predicted"/>
<name>A0A7C4CDA4_UNCW3</name>
<feature type="region of interest" description="Disordered" evidence="1">
    <location>
        <begin position="1"/>
        <end position="24"/>
    </location>
</feature>
<organism evidence="2">
    <name type="scientific">candidate division WOR-3 bacterium</name>
    <dbReference type="NCBI Taxonomy" id="2052148"/>
    <lineage>
        <taxon>Bacteria</taxon>
        <taxon>Bacteria division WOR-3</taxon>
    </lineage>
</organism>
<gene>
    <name evidence="2" type="ORF">ENS41_03960</name>
</gene>
<sequence>MGSKFACRKWQQRSPAKARSSRNEGGEVGLFAFDDAGELVDLFSNDVAQFKRCLPRRVVEAFAQSAKKFVEKDFAAGVVEIDADRF</sequence>
<evidence type="ECO:0000256" key="1">
    <source>
        <dbReference type="SAM" id="MobiDB-lite"/>
    </source>
</evidence>
<reference evidence="2" key="1">
    <citation type="journal article" date="2020" name="mSystems">
        <title>Genome- and Community-Level Interaction Insights into Carbon Utilization and Element Cycling Functions of Hydrothermarchaeota in Hydrothermal Sediment.</title>
        <authorList>
            <person name="Zhou Z."/>
            <person name="Liu Y."/>
            <person name="Xu W."/>
            <person name="Pan J."/>
            <person name="Luo Z.H."/>
            <person name="Li M."/>
        </authorList>
    </citation>
    <scope>NUCLEOTIDE SEQUENCE [LARGE SCALE GENOMIC DNA]</scope>
    <source>
        <strain evidence="2">SpSt-488</strain>
    </source>
</reference>
<dbReference type="AlphaFoldDB" id="A0A7C4CDA4"/>